<reference evidence="2 3" key="1">
    <citation type="submission" date="2022-06" db="EMBL/GenBank/DDBJ databases">
        <title>Actinoplanes abujensis sp. nov., isolated from Nigerian arid soil.</title>
        <authorList>
            <person name="Ding P."/>
        </authorList>
    </citation>
    <scope>NUCLEOTIDE SEQUENCE [LARGE SCALE GENOMIC DNA]</scope>
    <source>
        <strain evidence="3">TRM88002</strain>
    </source>
</reference>
<dbReference type="Gene3D" id="1.10.10.10">
    <property type="entry name" value="Winged helix-like DNA-binding domain superfamily/Winged helix DNA-binding domain"/>
    <property type="match status" value="1"/>
</dbReference>
<dbReference type="InterPro" id="IPR036388">
    <property type="entry name" value="WH-like_DNA-bd_sf"/>
</dbReference>
<proteinExistence type="predicted"/>
<dbReference type="PANTHER" id="PTHR33169:SF13">
    <property type="entry name" value="PADR-FAMILY TRANSCRIPTIONAL REGULATOR"/>
    <property type="match status" value="1"/>
</dbReference>
<evidence type="ECO:0000313" key="2">
    <source>
        <dbReference type="EMBL" id="MCM4077433.1"/>
    </source>
</evidence>
<dbReference type="RefSeq" id="WP_251797289.1">
    <property type="nucleotide sequence ID" value="NZ_JAMQOL010000008.1"/>
</dbReference>
<feature type="domain" description="Transcription regulator PadR N-terminal" evidence="1">
    <location>
        <begin position="8"/>
        <end position="81"/>
    </location>
</feature>
<dbReference type="PANTHER" id="PTHR33169">
    <property type="entry name" value="PADR-FAMILY TRANSCRIPTIONAL REGULATOR"/>
    <property type="match status" value="1"/>
</dbReference>
<name>A0ABT0XW23_9ACTN</name>
<comment type="caution">
    <text evidence="2">The sequence shown here is derived from an EMBL/GenBank/DDBJ whole genome shotgun (WGS) entry which is preliminary data.</text>
</comment>
<protein>
    <submittedName>
        <fullName evidence="2">PadR family transcriptional regulator</fullName>
    </submittedName>
</protein>
<organism evidence="2 3">
    <name type="scientific">Paractinoplanes hotanensis</name>
    <dbReference type="NCBI Taxonomy" id="2906497"/>
    <lineage>
        <taxon>Bacteria</taxon>
        <taxon>Bacillati</taxon>
        <taxon>Actinomycetota</taxon>
        <taxon>Actinomycetes</taxon>
        <taxon>Micromonosporales</taxon>
        <taxon>Micromonosporaceae</taxon>
        <taxon>Paractinoplanes</taxon>
    </lineage>
</organism>
<keyword evidence="3" id="KW-1185">Reference proteome</keyword>
<dbReference type="InterPro" id="IPR005149">
    <property type="entry name" value="Tscrpt_reg_PadR_N"/>
</dbReference>
<dbReference type="Pfam" id="PF03551">
    <property type="entry name" value="PadR"/>
    <property type="match status" value="1"/>
</dbReference>
<dbReference type="EMBL" id="JAMQOL010000008">
    <property type="protein sequence ID" value="MCM4077433.1"/>
    <property type="molecule type" value="Genomic_DNA"/>
</dbReference>
<gene>
    <name evidence="2" type="ORF">LXN57_07625</name>
</gene>
<dbReference type="SUPFAM" id="SSF46785">
    <property type="entry name" value="Winged helix' DNA-binding domain"/>
    <property type="match status" value="1"/>
</dbReference>
<accession>A0ABT0XW23</accession>
<dbReference type="InterPro" id="IPR052509">
    <property type="entry name" value="Metal_resp_DNA-bind_regulator"/>
</dbReference>
<sequence length="104" mass="11330">MREPTYFILAALQDEPAHGYAIMSRVAALSGDRVRLATGTLYQALDRLTREALIEVVREEVVNGRARRHYALTPDGRSALQAEAARMAAAARIVLRPRVAGGTA</sequence>
<dbReference type="Proteomes" id="UP001523216">
    <property type="component" value="Unassembled WGS sequence"/>
</dbReference>
<dbReference type="InterPro" id="IPR036390">
    <property type="entry name" value="WH_DNA-bd_sf"/>
</dbReference>
<evidence type="ECO:0000313" key="3">
    <source>
        <dbReference type="Proteomes" id="UP001523216"/>
    </source>
</evidence>
<evidence type="ECO:0000259" key="1">
    <source>
        <dbReference type="Pfam" id="PF03551"/>
    </source>
</evidence>